<keyword evidence="2" id="KW-0547">Nucleotide-binding</keyword>
<sequence>MVHYSYRVYNDQKVEVDIKNNRSRTEKSDKKRGSAFTIEENNEITIIKVKYHGPDKDIINDGISSMIVRKLKADAESYLGRNIKDAIFISPNYLEEDQVLSIREAAAMADFKVTRIVNNTVIVDDLCSTKKNKDEAVMVFELGDGFGKNQSGVRRTFRKARKIFSSSSASTSEINSSFQRSDSATKKRTSIDDLQSRIDEIMRGEGSSKSRVQGIQIFASNVYKTEMCAGAWNVEDFINIGKTFGQNMMNLHVGIAEMQLEQVVQYLESLAESGDFKGEDRHRIIQVVSQTNKWLNENKSRNLPEDVYYIKLQELKQFRDSLIGKRNVFEDSVATGTDDDIPPPYTPI</sequence>
<proteinExistence type="inferred from homology"/>
<evidence type="ECO:0000256" key="3">
    <source>
        <dbReference type="ARBA" id="ARBA00022840"/>
    </source>
</evidence>
<protein>
    <submittedName>
        <fullName evidence="4">Stress-seventy subfamily A</fullName>
    </submittedName>
</protein>
<dbReference type="InterPro" id="IPR043129">
    <property type="entry name" value="ATPase_NBD"/>
</dbReference>
<organism evidence="4 5">
    <name type="scientific">Scheffersomyces stipitis (strain ATCC 58785 / CBS 6054 / NBRC 10063 / NRRL Y-11545)</name>
    <name type="common">Yeast</name>
    <name type="synonym">Pichia stipitis</name>
    <dbReference type="NCBI Taxonomy" id="322104"/>
    <lineage>
        <taxon>Eukaryota</taxon>
        <taxon>Fungi</taxon>
        <taxon>Dikarya</taxon>
        <taxon>Ascomycota</taxon>
        <taxon>Saccharomycotina</taxon>
        <taxon>Pichiomycetes</taxon>
        <taxon>Debaryomycetaceae</taxon>
        <taxon>Scheffersomyces</taxon>
    </lineage>
</organism>
<keyword evidence="5" id="KW-1185">Reference proteome</keyword>
<dbReference type="eggNOG" id="KOG0101">
    <property type="taxonomic scope" value="Eukaryota"/>
</dbReference>
<gene>
    <name evidence="4" type="primary">SSA1</name>
    <name evidence="4" type="ORF">PICST_31157</name>
</gene>
<dbReference type="EMBL" id="CP000498">
    <property type="protein sequence ID" value="ABN66287.2"/>
    <property type="molecule type" value="Genomic_DNA"/>
</dbReference>
<dbReference type="Gene3D" id="3.30.420.40">
    <property type="match status" value="2"/>
</dbReference>
<dbReference type="FunFam" id="3.30.420.40:FF:000028">
    <property type="entry name" value="heat shock 70 kDa protein-like"/>
    <property type="match status" value="1"/>
</dbReference>
<comment type="similarity">
    <text evidence="1">Belongs to the heat shock protein 70 family.</text>
</comment>
<dbReference type="Proteomes" id="UP000002258">
    <property type="component" value="Chromosome 4"/>
</dbReference>
<dbReference type="RefSeq" id="XP_001384316.2">
    <property type="nucleotide sequence ID" value="XM_001384279.1"/>
</dbReference>
<dbReference type="SUPFAM" id="SSF53067">
    <property type="entry name" value="Actin-like ATPase domain"/>
    <property type="match status" value="1"/>
</dbReference>
<name>A3LSS8_PICST</name>
<dbReference type="Gene3D" id="3.30.30.30">
    <property type="match status" value="1"/>
</dbReference>
<dbReference type="GO" id="GO:0140662">
    <property type="term" value="F:ATP-dependent protein folding chaperone"/>
    <property type="evidence" value="ECO:0007669"/>
    <property type="project" value="InterPro"/>
</dbReference>
<dbReference type="KEGG" id="pic:PICST_31157"/>
<dbReference type="AlphaFoldDB" id="A3LSS8"/>
<evidence type="ECO:0000313" key="4">
    <source>
        <dbReference type="EMBL" id="ABN66287.2"/>
    </source>
</evidence>
<evidence type="ECO:0000313" key="5">
    <source>
        <dbReference type="Proteomes" id="UP000002258"/>
    </source>
</evidence>
<reference evidence="4 5" key="1">
    <citation type="journal article" date="2007" name="Nat. Biotechnol.">
        <title>Genome sequence of the lignocellulose-bioconverting and xylose-fermenting yeast Pichia stipitis.</title>
        <authorList>
            <person name="Jeffries T.W."/>
            <person name="Grigoriev I.V."/>
            <person name="Grimwood J."/>
            <person name="Laplaza J.M."/>
            <person name="Aerts A."/>
            <person name="Salamov A."/>
            <person name="Schmutz J."/>
            <person name="Lindquist E."/>
            <person name="Dehal P."/>
            <person name="Shapiro H."/>
            <person name="Jin Y.S."/>
            <person name="Passoth V."/>
            <person name="Richardson P.M."/>
        </authorList>
    </citation>
    <scope>NUCLEOTIDE SEQUENCE [LARGE SCALE GENOMIC DNA]</scope>
    <source>
        <strain evidence="5">ATCC 58785 / CBS 6054 / NBRC 10063 / NRRL Y-11545</strain>
    </source>
</reference>
<dbReference type="InterPro" id="IPR013126">
    <property type="entry name" value="Hsp_70_fam"/>
</dbReference>
<evidence type="ECO:0000256" key="1">
    <source>
        <dbReference type="ARBA" id="ARBA00007381"/>
    </source>
</evidence>
<dbReference type="STRING" id="322104.A3LSS8"/>
<dbReference type="InParanoid" id="A3LSS8"/>
<evidence type="ECO:0000256" key="2">
    <source>
        <dbReference type="ARBA" id="ARBA00022741"/>
    </source>
</evidence>
<dbReference type="HOGENOM" id="CLU_797192_0_0_1"/>
<dbReference type="GeneID" id="4838800"/>
<dbReference type="Pfam" id="PF00012">
    <property type="entry name" value="HSP70"/>
    <property type="match status" value="1"/>
</dbReference>
<dbReference type="PANTHER" id="PTHR19375">
    <property type="entry name" value="HEAT SHOCK PROTEIN 70KDA"/>
    <property type="match status" value="1"/>
</dbReference>
<keyword evidence="3" id="KW-0067">ATP-binding</keyword>
<dbReference type="GO" id="GO:0005524">
    <property type="term" value="F:ATP binding"/>
    <property type="evidence" value="ECO:0007669"/>
    <property type="project" value="UniProtKB-KW"/>
</dbReference>
<accession>A3LSS8</accession>